<dbReference type="EMBL" id="DLYI01000185">
    <property type="protein sequence ID" value="HAC28881.1"/>
    <property type="molecule type" value="Genomic_DNA"/>
</dbReference>
<evidence type="ECO:0000313" key="1">
    <source>
        <dbReference type="EMBL" id="HAC28881.1"/>
    </source>
</evidence>
<name>A0A3B8WFS5_MARNT</name>
<proteinExistence type="predicted"/>
<dbReference type="GO" id="GO:0005524">
    <property type="term" value="F:ATP binding"/>
    <property type="evidence" value="ECO:0007669"/>
    <property type="project" value="UniProtKB-KW"/>
</dbReference>
<organism evidence="1 2">
    <name type="scientific">Marinobacter nauticus</name>
    <name type="common">Marinobacter hydrocarbonoclasticus</name>
    <name type="synonym">Marinobacter aquaeolei</name>
    <dbReference type="NCBI Taxonomy" id="2743"/>
    <lineage>
        <taxon>Bacteria</taxon>
        <taxon>Pseudomonadati</taxon>
        <taxon>Pseudomonadota</taxon>
        <taxon>Gammaproteobacteria</taxon>
        <taxon>Pseudomonadales</taxon>
        <taxon>Marinobacteraceae</taxon>
        <taxon>Marinobacter</taxon>
    </lineage>
</organism>
<keyword evidence="1" id="KW-0067">ATP-binding</keyword>
<evidence type="ECO:0000313" key="2">
    <source>
        <dbReference type="Proteomes" id="UP000261325"/>
    </source>
</evidence>
<reference evidence="1 2" key="1">
    <citation type="journal article" date="2018" name="Nat. Biotechnol.">
        <title>A standardized bacterial taxonomy based on genome phylogeny substantially revises the tree of life.</title>
        <authorList>
            <person name="Parks D.H."/>
            <person name="Chuvochina M."/>
            <person name="Waite D.W."/>
            <person name="Rinke C."/>
            <person name="Skarshewski A."/>
            <person name="Chaumeil P.A."/>
            <person name="Hugenholtz P."/>
        </authorList>
    </citation>
    <scope>NUCLEOTIDE SEQUENCE [LARGE SCALE GENOMIC DNA]</scope>
    <source>
        <strain evidence="1">UBA9049</strain>
    </source>
</reference>
<comment type="caution">
    <text evidence="1">The sequence shown here is derived from an EMBL/GenBank/DDBJ whole genome shotgun (WGS) entry which is preliminary data.</text>
</comment>
<feature type="non-terminal residue" evidence="1">
    <location>
        <position position="33"/>
    </location>
</feature>
<accession>A0A3B8WFS5</accession>
<protein>
    <submittedName>
        <fullName evidence="1">ABC transporter ATP-binding protein</fullName>
    </submittedName>
</protein>
<dbReference type="Proteomes" id="UP000261325">
    <property type="component" value="Unassembled WGS sequence"/>
</dbReference>
<keyword evidence="1" id="KW-0547">Nucleotide-binding</keyword>
<dbReference type="AlphaFoldDB" id="A0A3B8WFS5"/>
<gene>
    <name evidence="1" type="ORF">DCF82_13860</name>
</gene>
<sequence>MISATDLRLTFGKGTPLENPALRGMSLTVNQGE</sequence>